<dbReference type="Gene3D" id="4.10.320.10">
    <property type="entry name" value="E3-binding domain"/>
    <property type="match status" value="1"/>
</dbReference>
<feature type="compositionally biased region" description="Low complexity" evidence="13">
    <location>
        <begin position="304"/>
        <end position="315"/>
    </location>
</feature>
<dbReference type="InterPro" id="IPR000089">
    <property type="entry name" value="Biotin_lipoyl"/>
</dbReference>
<dbReference type="InterPro" id="IPR001078">
    <property type="entry name" value="2-oxoacid_DH_actylTfrase"/>
</dbReference>
<dbReference type="CDD" id="cd06849">
    <property type="entry name" value="lipoyl_domain"/>
    <property type="match status" value="2"/>
</dbReference>
<comment type="catalytic activity">
    <reaction evidence="11 12">
        <text>N(6)-[(R)-dihydrolipoyl]-L-lysyl-[protein] + succinyl-CoA = N(6)-[(R)-S(8)-succinyldihydrolipoyl]-L-lysyl-[protein] + CoA</text>
        <dbReference type="Rhea" id="RHEA:15213"/>
        <dbReference type="Rhea" id="RHEA-COMP:10475"/>
        <dbReference type="Rhea" id="RHEA-COMP:20092"/>
        <dbReference type="ChEBI" id="CHEBI:57287"/>
        <dbReference type="ChEBI" id="CHEBI:57292"/>
        <dbReference type="ChEBI" id="CHEBI:83100"/>
        <dbReference type="ChEBI" id="CHEBI:83120"/>
        <dbReference type="EC" id="2.3.1.61"/>
    </reaction>
</comment>
<dbReference type="PANTHER" id="PTHR43416:SF5">
    <property type="entry name" value="DIHYDROLIPOYLLYSINE-RESIDUE SUCCINYLTRANSFERASE COMPONENT OF 2-OXOGLUTARATE DEHYDROGENASE COMPLEX, MITOCHONDRIAL"/>
    <property type="match status" value="1"/>
</dbReference>
<dbReference type="InterPro" id="IPR036625">
    <property type="entry name" value="E3-bd_dom_sf"/>
</dbReference>
<dbReference type="NCBIfam" id="NF004309">
    <property type="entry name" value="PRK05704.1"/>
    <property type="match status" value="1"/>
</dbReference>
<keyword evidence="8 12" id="KW-0808">Transferase</keyword>
<protein>
    <recommendedName>
        <fullName evidence="6 12">Dihydrolipoyllysine-residue succinyltransferase component of 2-oxoglutarate dehydrogenase complex</fullName>
        <ecNumber evidence="5 12">2.3.1.61</ecNumber>
    </recommendedName>
    <alternativeName>
        <fullName evidence="12">2-oxoglutarate dehydrogenase complex component E2</fullName>
    </alternativeName>
</protein>
<dbReference type="InterPro" id="IPR011053">
    <property type="entry name" value="Single_hybrid_motif"/>
</dbReference>
<dbReference type="EMBL" id="BMZM01000001">
    <property type="protein sequence ID" value="GHC17843.1"/>
    <property type="molecule type" value="Genomic_DNA"/>
</dbReference>
<comment type="similarity">
    <text evidence="4 12">Belongs to the 2-oxoacid dehydrogenase family.</text>
</comment>
<sequence length="551" mass="58212">MATDIKAPSFPESVAEGTVATWHKKPGDSVSRDELIVEIETDKVVLEVVAPADGTVEEIAVQEGEVCQSEQVLGRLGEGGKSAAQGSTDKEDSADEQDREEEASSSKSSSDKPAEACESGGEKPKTSGASVDVKAPSFPESVQEGTVASWNKKVGDPVKRDEVLAEIETDKVVLEVVAPSDGALTEILADEGSQVTSEQVLARFGEGNGDAVGASAESRGDDSQAEIGDANAEQDEKVGDKVLAPAARKLVAEHDLDVNRIQGTGKGGRILKEDVQKAVDAGSAKKGGGDKPASSGSASGGAGVSQKAAAPATAAIQGDRPEQRVPMSRLRQTIAKRLVQAQQTAAMLTTYNEVDMSAVMALRSQYKDDFQKAHDVKLGFMGFFVKAATEALKRFPDVNASIDGTDIVYHGYQDIGVAVSTPRGLVVPVLRDTDSMKLADVEKTIGDFGKRGRDGKLGIEDMQGGTFTITNGGIFGSLMSTPILNPPQTAILGMHKIQERPMAVNGKVEIRPMMYLALSYDHRMIDGKDAVQFLVAIKSLLEDPARFLLDV</sequence>
<accession>A0ABQ3FCA5</accession>
<evidence type="ECO:0000256" key="3">
    <source>
        <dbReference type="ARBA" id="ARBA00005145"/>
    </source>
</evidence>
<dbReference type="EC" id="2.3.1.61" evidence="5 12"/>
<feature type="domain" description="Lipoyl-binding" evidence="14">
    <location>
        <begin position="130"/>
        <end position="205"/>
    </location>
</feature>
<dbReference type="RefSeq" id="WP_189515039.1">
    <property type="nucleotide sequence ID" value="NZ_BMZM01000001.1"/>
</dbReference>
<evidence type="ECO:0000256" key="4">
    <source>
        <dbReference type="ARBA" id="ARBA00007317"/>
    </source>
</evidence>
<dbReference type="Pfam" id="PF00364">
    <property type="entry name" value="Biotin_lipoyl"/>
    <property type="match status" value="2"/>
</dbReference>
<evidence type="ECO:0000256" key="8">
    <source>
        <dbReference type="ARBA" id="ARBA00022679"/>
    </source>
</evidence>
<dbReference type="Proteomes" id="UP000604243">
    <property type="component" value="Unassembled WGS sequence"/>
</dbReference>
<name>A0ABQ3FCA5_9GAMM</name>
<gene>
    <name evidence="16" type="primary">sucB</name>
    <name evidence="16" type="ORF">GCM10010082_06410</name>
</gene>
<evidence type="ECO:0000256" key="9">
    <source>
        <dbReference type="ARBA" id="ARBA00022823"/>
    </source>
</evidence>
<feature type="domain" description="Lipoyl-binding" evidence="14">
    <location>
        <begin position="2"/>
        <end position="77"/>
    </location>
</feature>
<proteinExistence type="inferred from homology"/>
<feature type="region of interest" description="Disordered" evidence="13">
    <location>
        <begin position="281"/>
        <end position="325"/>
    </location>
</feature>
<dbReference type="SUPFAM" id="SSF52777">
    <property type="entry name" value="CoA-dependent acyltransferases"/>
    <property type="match status" value="1"/>
</dbReference>
<keyword evidence="10 12" id="KW-0012">Acyltransferase</keyword>
<feature type="region of interest" description="Disordered" evidence="13">
    <location>
        <begin position="71"/>
        <end position="158"/>
    </location>
</feature>
<dbReference type="Pfam" id="PF02817">
    <property type="entry name" value="E3_binding"/>
    <property type="match status" value="1"/>
</dbReference>
<evidence type="ECO:0000259" key="15">
    <source>
        <dbReference type="PROSITE" id="PS51826"/>
    </source>
</evidence>
<dbReference type="NCBIfam" id="TIGR01347">
    <property type="entry name" value="sucB"/>
    <property type="match status" value="1"/>
</dbReference>
<evidence type="ECO:0000256" key="5">
    <source>
        <dbReference type="ARBA" id="ARBA00012945"/>
    </source>
</evidence>
<evidence type="ECO:0000313" key="17">
    <source>
        <dbReference type="Proteomes" id="UP000604243"/>
    </source>
</evidence>
<keyword evidence="7 12" id="KW-0816">Tricarboxylic acid cycle</keyword>
<dbReference type="InterPro" id="IPR050537">
    <property type="entry name" value="2-oxoacid_dehydrogenase"/>
</dbReference>
<dbReference type="InterPro" id="IPR023213">
    <property type="entry name" value="CAT-like_dom_sf"/>
</dbReference>
<evidence type="ECO:0000256" key="7">
    <source>
        <dbReference type="ARBA" id="ARBA00022532"/>
    </source>
</evidence>
<dbReference type="InterPro" id="IPR003016">
    <property type="entry name" value="2-oxoA_DH_lipoyl-BS"/>
</dbReference>
<evidence type="ECO:0000256" key="12">
    <source>
        <dbReference type="RuleBase" id="RU361138"/>
    </source>
</evidence>
<dbReference type="SUPFAM" id="SSF47005">
    <property type="entry name" value="Peripheral subunit-binding domain of 2-oxo acid dehydrogenase complex"/>
    <property type="match status" value="1"/>
</dbReference>
<feature type="domain" description="Peripheral subunit-binding (PSBD)" evidence="15">
    <location>
        <begin position="242"/>
        <end position="279"/>
    </location>
</feature>
<comment type="function">
    <text evidence="2 12">E2 component of the 2-oxoglutarate dehydrogenase (OGDH) complex which catalyzes the second step in the conversion of 2-oxoglutarate to succinyl-CoA and CO(2).</text>
</comment>
<dbReference type="PROSITE" id="PS50968">
    <property type="entry name" value="BIOTINYL_LIPOYL"/>
    <property type="match status" value="2"/>
</dbReference>
<dbReference type="Gene3D" id="2.40.50.100">
    <property type="match status" value="2"/>
</dbReference>
<comment type="caution">
    <text evidence="16">The sequence shown here is derived from an EMBL/GenBank/DDBJ whole genome shotgun (WGS) entry which is preliminary data.</text>
</comment>
<dbReference type="Gene3D" id="3.30.559.10">
    <property type="entry name" value="Chloramphenicol acetyltransferase-like domain"/>
    <property type="match status" value="1"/>
</dbReference>
<dbReference type="Pfam" id="PF00198">
    <property type="entry name" value="2-oxoacid_dh"/>
    <property type="match status" value="1"/>
</dbReference>
<dbReference type="PROSITE" id="PS51826">
    <property type="entry name" value="PSBD"/>
    <property type="match status" value="1"/>
</dbReference>
<reference evidence="17" key="1">
    <citation type="journal article" date="2019" name="Int. J. Syst. Evol. Microbiol.">
        <title>The Global Catalogue of Microorganisms (GCM) 10K type strain sequencing project: providing services to taxonomists for standard genome sequencing and annotation.</title>
        <authorList>
            <consortium name="The Broad Institute Genomics Platform"/>
            <consortium name="The Broad Institute Genome Sequencing Center for Infectious Disease"/>
            <person name="Wu L."/>
            <person name="Ma J."/>
        </authorList>
    </citation>
    <scope>NUCLEOTIDE SEQUENCE [LARGE SCALE GENOMIC DNA]</scope>
    <source>
        <strain evidence="17">KCTC 42082</strain>
    </source>
</reference>
<dbReference type="PROSITE" id="PS00189">
    <property type="entry name" value="LIPOYL"/>
    <property type="match status" value="2"/>
</dbReference>
<feature type="region of interest" description="Disordered" evidence="13">
    <location>
        <begin position="203"/>
        <end position="241"/>
    </location>
</feature>
<organism evidence="16 17">
    <name type="scientific">Kushneria pakistanensis</name>
    <dbReference type="NCBI Taxonomy" id="1508770"/>
    <lineage>
        <taxon>Bacteria</taxon>
        <taxon>Pseudomonadati</taxon>
        <taxon>Pseudomonadota</taxon>
        <taxon>Gammaproteobacteria</taxon>
        <taxon>Oceanospirillales</taxon>
        <taxon>Halomonadaceae</taxon>
        <taxon>Kushneria</taxon>
    </lineage>
</organism>
<dbReference type="InterPro" id="IPR004167">
    <property type="entry name" value="PSBD"/>
</dbReference>
<evidence type="ECO:0000256" key="10">
    <source>
        <dbReference type="ARBA" id="ARBA00023315"/>
    </source>
</evidence>
<feature type="compositionally biased region" description="Basic and acidic residues" evidence="13">
    <location>
        <begin position="109"/>
        <end position="125"/>
    </location>
</feature>
<evidence type="ECO:0000256" key="11">
    <source>
        <dbReference type="ARBA" id="ARBA00052761"/>
    </source>
</evidence>
<evidence type="ECO:0000313" key="16">
    <source>
        <dbReference type="EMBL" id="GHC17843.1"/>
    </source>
</evidence>
<evidence type="ECO:0000259" key="14">
    <source>
        <dbReference type="PROSITE" id="PS50968"/>
    </source>
</evidence>
<evidence type="ECO:0000256" key="6">
    <source>
        <dbReference type="ARBA" id="ARBA00019511"/>
    </source>
</evidence>
<comment type="pathway">
    <text evidence="3 12">Amino-acid degradation; L-lysine degradation via saccharopine pathway; glutaryl-CoA from L-lysine: step 6/6.</text>
</comment>
<evidence type="ECO:0000256" key="2">
    <source>
        <dbReference type="ARBA" id="ARBA00004052"/>
    </source>
</evidence>
<feature type="region of interest" description="Disordered" evidence="13">
    <location>
        <begin position="1"/>
        <end position="30"/>
    </location>
</feature>
<evidence type="ECO:0000256" key="13">
    <source>
        <dbReference type="SAM" id="MobiDB-lite"/>
    </source>
</evidence>
<keyword evidence="17" id="KW-1185">Reference proteome</keyword>
<dbReference type="InterPro" id="IPR006255">
    <property type="entry name" value="SucB"/>
</dbReference>
<evidence type="ECO:0000256" key="1">
    <source>
        <dbReference type="ARBA" id="ARBA00001938"/>
    </source>
</evidence>
<keyword evidence="9 12" id="KW-0450">Lipoyl</keyword>
<feature type="compositionally biased region" description="Acidic residues" evidence="13">
    <location>
        <begin position="92"/>
        <end position="103"/>
    </location>
</feature>
<dbReference type="SUPFAM" id="SSF51230">
    <property type="entry name" value="Single hybrid motif"/>
    <property type="match status" value="2"/>
</dbReference>
<comment type="cofactor">
    <cofactor evidence="1">
        <name>(R)-lipoate</name>
        <dbReference type="ChEBI" id="CHEBI:83088"/>
    </cofactor>
</comment>
<dbReference type="PANTHER" id="PTHR43416">
    <property type="entry name" value="DIHYDROLIPOYLLYSINE-RESIDUE SUCCINYLTRANSFERASE COMPONENT OF 2-OXOGLUTARATE DEHYDROGENASE COMPLEX, MITOCHONDRIAL-RELATED"/>
    <property type="match status" value="1"/>
</dbReference>